<dbReference type="Pfam" id="PF01575">
    <property type="entry name" value="MaoC_dehydratas"/>
    <property type="match status" value="1"/>
</dbReference>
<dbReference type="SUPFAM" id="SSF54637">
    <property type="entry name" value="Thioesterase/thiol ester dehydrase-isomerase"/>
    <property type="match status" value="1"/>
</dbReference>
<dbReference type="InterPro" id="IPR002539">
    <property type="entry name" value="MaoC-like_dom"/>
</dbReference>
<comment type="similarity">
    <text evidence="1">Belongs to the enoyl-CoA hydratase/isomerase family.</text>
</comment>
<dbReference type="CDD" id="cd03450">
    <property type="entry name" value="NodN"/>
    <property type="match status" value="1"/>
</dbReference>
<organism evidence="3 4">
    <name type="scientific">Pseudonocardia lutea</name>
    <dbReference type="NCBI Taxonomy" id="2172015"/>
    <lineage>
        <taxon>Bacteria</taxon>
        <taxon>Bacillati</taxon>
        <taxon>Actinomycetota</taxon>
        <taxon>Actinomycetes</taxon>
        <taxon>Pseudonocardiales</taxon>
        <taxon>Pseudonocardiaceae</taxon>
        <taxon>Pseudonocardia</taxon>
    </lineage>
</organism>
<feature type="domain" description="MaoC-like" evidence="2">
    <location>
        <begin position="17"/>
        <end position="131"/>
    </location>
</feature>
<protein>
    <submittedName>
        <fullName evidence="3">MaoC family dehydratase</fullName>
    </submittedName>
</protein>
<accession>A0ABW1IER1</accession>
<dbReference type="InterPro" id="IPR029069">
    <property type="entry name" value="HotDog_dom_sf"/>
</dbReference>
<reference evidence="4" key="1">
    <citation type="journal article" date="2019" name="Int. J. Syst. Evol. Microbiol.">
        <title>The Global Catalogue of Microorganisms (GCM) 10K type strain sequencing project: providing services to taxonomists for standard genome sequencing and annotation.</title>
        <authorList>
            <consortium name="The Broad Institute Genomics Platform"/>
            <consortium name="The Broad Institute Genome Sequencing Center for Infectious Disease"/>
            <person name="Wu L."/>
            <person name="Ma J."/>
        </authorList>
    </citation>
    <scope>NUCLEOTIDE SEQUENCE [LARGE SCALE GENOMIC DNA]</scope>
    <source>
        <strain evidence="4">CGMCC 4.7397</strain>
    </source>
</reference>
<evidence type="ECO:0000313" key="4">
    <source>
        <dbReference type="Proteomes" id="UP001596119"/>
    </source>
</evidence>
<name>A0ABW1IER1_9PSEU</name>
<evidence type="ECO:0000256" key="1">
    <source>
        <dbReference type="ARBA" id="ARBA00005254"/>
    </source>
</evidence>
<dbReference type="RefSeq" id="WP_379569160.1">
    <property type="nucleotide sequence ID" value="NZ_JBHSQK010000069.1"/>
</dbReference>
<dbReference type="PANTHER" id="PTHR42993:SF1">
    <property type="entry name" value="MAOC-LIKE DEHYDRATASE DOMAIN-CONTAINING PROTEIN"/>
    <property type="match status" value="1"/>
</dbReference>
<evidence type="ECO:0000259" key="2">
    <source>
        <dbReference type="Pfam" id="PF01575"/>
    </source>
</evidence>
<dbReference type="InterPro" id="IPR039375">
    <property type="entry name" value="NodN-like"/>
</dbReference>
<keyword evidence="4" id="KW-1185">Reference proteome</keyword>
<proteinExistence type="inferred from homology"/>
<comment type="caution">
    <text evidence="3">The sequence shown here is derived from an EMBL/GenBank/DDBJ whole genome shotgun (WGS) entry which is preliminary data.</text>
</comment>
<sequence>MSALTAFAAVPDLLAVEPGTELGHSSWRVVEQPRIDTFADATDDHQWIHVDRERAAAGPYGATIAHGMLTLSLVPIMIGEVATVPSASFGLNYGFDKVRFTAPVPAGSRVRAAVSMVGAEAIRGGAKVTFRAVVELAGSERPACIADMIIVWME</sequence>
<dbReference type="Proteomes" id="UP001596119">
    <property type="component" value="Unassembled WGS sequence"/>
</dbReference>
<dbReference type="PANTHER" id="PTHR42993">
    <property type="entry name" value="MAOC-LIKE DEHYDRATASE DOMAIN-CONTAINING PROTEIN"/>
    <property type="match status" value="1"/>
</dbReference>
<dbReference type="EMBL" id="JBHSQK010000069">
    <property type="protein sequence ID" value="MFC5951318.1"/>
    <property type="molecule type" value="Genomic_DNA"/>
</dbReference>
<dbReference type="Gene3D" id="3.10.129.10">
    <property type="entry name" value="Hotdog Thioesterase"/>
    <property type="match status" value="1"/>
</dbReference>
<gene>
    <name evidence="3" type="ORF">ACFQH9_23915</name>
</gene>
<evidence type="ECO:0000313" key="3">
    <source>
        <dbReference type="EMBL" id="MFC5951318.1"/>
    </source>
</evidence>